<evidence type="ECO:0000313" key="2">
    <source>
        <dbReference type="EMBL" id="OBZ79389.1"/>
    </source>
</evidence>
<dbReference type="Proteomes" id="UP000092993">
    <property type="component" value="Unassembled WGS sequence"/>
</dbReference>
<sequence length="593" mass="64925">MNLEVVLPPRRTISAADVGMHKTSSIDHKRVRKSLSNLDVPVSSPGSDKRRVNPESLAVRLGPELVRELESLLQPGVDEMPSFAVRQAIQKRYNVDRRHIYDWFHSKGLRVTKEDKRATADNQRACSMRIQVSFIVCCFGGSGSVLCQPLHALHLRDHALSLSDGITNSAISTPNLLLTPQEQPGEFSNYNEAFPHGKQPIILDQHLNVLSATPSDTLNLLVNTRKHSTSTDKTNTCISTFLSSDSLPILSSATVTELFDLANNTSSTQVTSGVSLDRSGSDSSHFDIDMLAPLIDPTWLSQFERETYYRTLSDVLGPACGIQESVGTYKAFMLQQMQIYYERLLPSSTVSVPGQAKLSVSPAATRLSSKCASNLRSTPVSRHNYAQAVRPSPPSLPTLGTYFENKENTRADFSGRLPNSGRSHASTPISSPAHTRLLASKPDGDLSSLGNNHTSASAELDIRELLESPVLRSRSASLANEKQTLGEQSSPVPSDIAKLLDAQSLPVHGSASAPANSSLLDSRVAEPRVSHYYTQTNATPPSSDFSLRLKYAKATRGLENAVQSQGKTRTRGRLRRTRRAPPANDWLPYSRHR</sequence>
<dbReference type="AlphaFoldDB" id="A0A1C7MSI1"/>
<dbReference type="EMBL" id="LUGG01000001">
    <property type="protein sequence ID" value="OBZ79389.1"/>
    <property type="molecule type" value="Genomic_DNA"/>
</dbReference>
<name>A0A1C7MSI1_GRIFR</name>
<feature type="region of interest" description="Disordered" evidence="1">
    <location>
        <begin position="411"/>
        <end position="452"/>
    </location>
</feature>
<dbReference type="OrthoDB" id="3038119at2759"/>
<feature type="compositionally biased region" description="Basic residues" evidence="1">
    <location>
        <begin position="568"/>
        <end position="579"/>
    </location>
</feature>
<keyword evidence="3" id="KW-1185">Reference proteome</keyword>
<evidence type="ECO:0000313" key="3">
    <source>
        <dbReference type="Proteomes" id="UP000092993"/>
    </source>
</evidence>
<reference evidence="2 3" key="1">
    <citation type="submission" date="2016-03" db="EMBL/GenBank/DDBJ databases">
        <title>Whole genome sequencing of Grifola frondosa 9006-11.</title>
        <authorList>
            <person name="Min B."/>
            <person name="Park H."/>
            <person name="Kim J.-G."/>
            <person name="Cho H."/>
            <person name="Oh Y.-L."/>
            <person name="Kong W.-S."/>
            <person name="Choi I.-G."/>
        </authorList>
    </citation>
    <scope>NUCLEOTIDE SEQUENCE [LARGE SCALE GENOMIC DNA]</scope>
    <source>
        <strain evidence="2 3">9006-11</strain>
    </source>
</reference>
<comment type="caution">
    <text evidence="2">The sequence shown here is derived from an EMBL/GenBank/DDBJ whole genome shotgun (WGS) entry which is preliminary data.</text>
</comment>
<proteinExistence type="predicted"/>
<evidence type="ECO:0000256" key="1">
    <source>
        <dbReference type="SAM" id="MobiDB-lite"/>
    </source>
</evidence>
<protein>
    <submittedName>
        <fullName evidence="2">Uncharacterized protein</fullName>
    </submittedName>
</protein>
<dbReference type="OMA" id="QFERETY"/>
<gene>
    <name evidence="2" type="ORF">A0H81_01261</name>
</gene>
<organism evidence="2 3">
    <name type="scientific">Grifola frondosa</name>
    <name type="common">Maitake</name>
    <name type="synonym">Polyporus frondosus</name>
    <dbReference type="NCBI Taxonomy" id="5627"/>
    <lineage>
        <taxon>Eukaryota</taxon>
        <taxon>Fungi</taxon>
        <taxon>Dikarya</taxon>
        <taxon>Basidiomycota</taxon>
        <taxon>Agaricomycotina</taxon>
        <taxon>Agaricomycetes</taxon>
        <taxon>Polyporales</taxon>
        <taxon>Grifolaceae</taxon>
        <taxon>Grifola</taxon>
    </lineage>
</organism>
<feature type="compositionally biased region" description="Polar residues" evidence="1">
    <location>
        <begin position="420"/>
        <end position="433"/>
    </location>
</feature>
<accession>A0A1C7MSI1</accession>
<feature type="region of interest" description="Disordered" evidence="1">
    <location>
        <begin position="556"/>
        <end position="593"/>
    </location>
</feature>